<dbReference type="GO" id="GO:0003677">
    <property type="term" value="F:DNA binding"/>
    <property type="evidence" value="ECO:0007669"/>
    <property type="project" value="UniProtKB-KW"/>
</dbReference>
<reference evidence="3 4" key="1">
    <citation type="journal article" date="2019" name="Int. J. Syst. Evol. Microbiol.">
        <title>The Global Catalogue of Microorganisms (GCM) 10K type strain sequencing project: providing services to taxonomists for standard genome sequencing and annotation.</title>
        <authorList>
            <consortium name="The Broad Institute Genomics Platform"/>
            <consortium name="The Broad Institute Genome Sequencing Center for Infectious Disease"/>
            <person name="Wu L."/>
            <person name="Ma J."/>
        </authorList>
    </citation>
    <scope>NUCLEOTIDE SEQUENCE [LARGE SCALE GENOMIC DNA]</scope>
    <source>
        <strain evidence="3 4">CGMCC 1.12563</strain>
    </source>
</reference>
<comment type="caution">
    <text evidence="3">The sequence shown here is derived from an EMBL/GenBank/DDBJ whole genome shotgun (WGS) entry which is preliminary data.</text>
</comment>
<keyword evidence="3" id="KW-0378">Hydrolase</keyword>
<keyword evidence="3" id="KW-0540">Nuclease</keyword>
<gene>
    <name evidence="3" type="ORF">ACFSBT_04420</name>
</gene>
<keyword evidence="1" id="KW-0238">DNA-binding</keyword>
<evidence type="ECO:0000256" key="1">
    <source>
        <dbReference type="ARBA" id="ARBA00023125"/>
    </source>
</evidence>
<dbReference type="RefSeq" id="WP_250872500.1">
    <property type="nucleotide sequence ID" value="NZ_JALXFV010000002.1"/>
</dbReference>
<dbReference type="Pfam" id="PF07282">
    <property type="entry name" value="Cas12f1-like_TNB"/>
    <property type="match status" value="1"/>
</dbReference>
<evidence type="ECO:0000259" key="2">
    <source>
        <dbReference type="Pfam" id="PF07282"/>
    </source>
</evidence>
<dbReference type="Proteomes" id="UP001597187">
    <property type="component" value="Unassembled WGS sequence"/>
</dbReference>
<sequence>MGDDRPKRAVLIPLVVPEERINDLHWTRFKTAHCQQRTSDLGWDAPKRPDDLLTDYEDANDALYDPLRKETNQLHANLVQAAMRDVTSNLSSAKSNWNAGDRVNQPTYSICREDGSYVITYDKRAATFHKHKVSLATVSGRVECQYVLPAELDGTPYERYVLDSRWSFGTSKLVFDGEHFWLHAVCKRPRPTQPVWNKQSAADYNGSDTQSRIRLLGVDRNVDGYSVVTSVAGFHGNADALNDRREQFERVRGGLQQTGTRSAHLTFHEMSGREWRHFDAYAHACANGIVWDALWARCTHVVFENLTRIRKRISNLPKFQQWLFKRIRRYAEDKLELLGIETATVNPRNTSKRCSNTECDSCSRSNLSGKDFECVDCGLKFNRDYNAARNVALQWFAENDHGQSSQTCSAGRATSQLALKSGTLSPSGDFTAWDWLSTDKPTASAVGR</sequence>
<keyword evidence="4" id="KW-1185">Reference proteome</keyword>
<evidence type="ECO:0000313" key="3">
    <source>
        <dbReference type="EMBL" id="MFD1512524.1"/>
    </source>
</evidence>
<dbReference type="GO" id="GO:0004519">
    <property type="term" value="F:endonuclease activity"/>
    <property type="evidence" value="ECO:0007669"/>
    <property type="project" value="UniProtKB-KW"/>
</dbReference>
<proteinExistence type="predicted"/>
<dbReference type="EMBL" id="JBHUDC010000002">
    <property type="protein sequence ID" value="MFD1512524.1"/>
    <property type="molecule type" value="Genomic_DNA"/>
</dbReference>
<dbReference type="InterPro" id="IPR010095">
    <property type="entry name" value="Cas12f1-like_TNB"/>
</dbReference>
<name>A0ABD6AS44_9EURY</name>
<protein>
    <submittedName>
        <fullName evidence="3">RNA-guided endonuclease InsQ/TnpB family protein</fullName>
    </submittedName>
</protein>
<dbReference type="AlphaFoldDB" id="A0ABD6AS44"/>
<keyword evidence="3" id="KW-0255">Endonuclease</keyword>
<evidence type="ECO:0000313" key="4">
    <source>
        <dbReference type="Proteomes" id="UP001597187"/>
    </source>
</evidence>
<accession>A0ABD6AS44</accession>
<organism evidence="3 4">
    <name type="scientific">Halomarina rubra</name>
    <dbReference type="NCBI Taxonomy" id="2071873"/>
    <lineage>
        <taxon>Archaea</taxon>
        <taxon>Methanobacteriati</taxon>
        <taxon>Methanobacteriota</taxon>
        <taxon>Stenosarchaea group</taxon>
        <taxon>Halobacteria</taxon>
        <taxon>Halobacteriales</taxon>
        <taxon>Natronomonadaceae</taxon>
        <taxon>Halomarina</taxon>
    </lineage>
</organism>
<feature type="domain" description="Cas12f1-like TNB" evidence="2">
    <location>
        <begin position="324"/>
        <end position="391"/>
    </location>
</feature>